<organism evidence="5 6">
    <name type="scientific">Croceibacterium soli</name>
    <dbReference type="NCBI Taxonomy" id="1739690"/>
    <lineage>
        <taxon>Bacteria</taxon>
        <taxon>Pseudomonadati</taxon>
        <taxon>Pseudomonadota</taxon>
        <taxon>Alphaproteobacteria</taxon>
        <taxon>Sphingomonadales</taxon>
        <taxon>Erythrobacteraceae</taxon>
        <taxon>Croceibacterium</taxon>
    </lineage>
</organism>
<dbReference type="SMART" id="SM00419">
    <property type="entry name" value="HTH_CRP"/>
    <property type="match status" value="1"/>
</dbReference>
<dbReference type="InterPro" id="IPR000595">
    <property type="entry name" value="cNMP-bd_dom"/>
</dbReference>
<evidence type="ECO:0000256" key="2">
    <source>
        <dbReference type="ARBA" id="ARBA00023125"/>
    </source>
</evidence>
<dbReference type="Gene3D" id="2.60.120.10">
    <property type="entry name" value="Jelly Rolls"/>
    <property type="match status" value="1"/>
</dbReference>
<sequence>MILLWEGGGQAPNQRSCARRRNRLLPGTPMPRFGADNPQHDAGQGLYVRKDAPIYFENDTANHWYEIISGVVRTCRFQVDGHRHVTGLYYKGDVFGLETGRYQDTAEAVTETVMIPHPHCTREAPAQDTSRAYEWNRALRKALGSARSCIRLMGCKTAEEKVAAFLLETRERLQADDTIVVPMSRGDIADHLGLTIHTVSRTITALVRQKLIALDGRQKIKILDDKGLSMIAGEAGGSRASGPGEG</sequence>
<dbReference type="Pfam" id="PF00027">
    <property type="entry name" value="cNMP_binding"/>
    <property type="match status" value="1"/>
</dbReference>
<protein>
    <submittedName>
        <fullName evidence="5">Helix-turn-helix domain-containing protein</fullName>
    </submittedName>
</protein>
<dbReference type="EMBL" id="WTYK01000005">
    <property type="protein sequence ID" value="MXP41905.1"/>
    <property type="molecule type" value="Genomic_DNA"/>
</dbReference>
<dbReference type="PROSITE" id="PS51063">
    <property type="entry name" value="HTH_CRP_2"/>
    <property type="match status" value="1"/>
</dbReference>
<dbReference type="SUPFAM" id="SSF46785">
    <property type="entry name" value="Winged helix' DNA-binding domain"/>
    <property type="match status" value="1"/>
</dbReference>
<accession>A0A6I4UY59</accession>
<dbReference type="Gene3D" id="1.10.10.10">
    <property type="entry name" value="Winged helix-like DNA-binding domain superfamily/Winged helix DNA-binding domain"/>
    <property type="match status" value="1"/>
</dbReference>
<dbReference type="AlphaFoldDB" id="A0A6I4UY59"/>
<proteinExistence type="predicted"/>
<dbReference type="CDD" id="cd00038">
    <property type="entry name" value="CAP_ED"/>
    <property type="match status" value="1"/>
</dbReference>
<gene>
    <name evidence="5" type="ORF">GRI75_09660</name>
</gene>
<comment type="caution">
    <text evidence="5">The sequence shown here is derived from an EMBL/GenBank/DDBJ whole genome shotgun (WGS) entry which is preliminary data.</text>
</comment>
<dbReference type="InterPro" id="IPR014710">
    <property type="entry name" value="RmlC-like_jellyroll"/>
</dbReference>
<name>A0A6I4UY59_9SPHN</name>
<keyword evidence="6" id="KW-1185">Reference proteome</keyword>
<evidence type="ECO:0000259" key="4">
    <source>
        <dbReference type="PROSITE" id="PS51063"/>
    </source>
</evidence>
<dbReference type="InterPro" id="IPR036390">
    <property type="entry name" value="WH_DNA-bd_sf"/>
</dbReference>
<dbReference type="Pfam" id="PF13545">
    <property type="entry name" value="HTH_Crp_2"/>
    <property type="match status" value="1"/>
</dbReference>
<dbReference type="SUPFAM" id="SSF51206">
    <property type="entry name" value="cAMP-binding domain-like"/>
    <property type="match status" value="1"/>
</dbReference>
<dbReference type="Proteomes" id="UP000469159">
    <property type="component" value="Unassembled WGS sequence"/>
</dbReference>
<dbReference type="CDD" id="cd00092">
    <property type="entry name" value="HTH_CRP"/>
    <property type="match status" value="1"/>
</dbReference>
<keyword evidence="2" id="KW-0238">DNA-binding</keyword>
<evidence type="ECO:0000313" key="5">
    <source>
        <dbReference type="EMBL" id="MXP41905.1"/>
    </source>
</evidence>
<evidence type="ECO:0000256" key="1">
    <source>
        <dbReference type="ARBA" id="ARBA00023015"/>
    </source>
</evidence>
<dbReference type="GO" id="GO:0006355">
    <property type="term" value="P:regulation of DNA-templated transcription"/>
    <property type="evidence" value="ECO:0007669"/>
    <property type="project" value="InterPro"/>
</dbReference>
<dbReference type="InterPro" id="IPR012318">
    <property type="entry name" value="HTH_CRP"/>
</dbReference>
<evidence type="ECO:0000256" key="3">
    <source>
        <dbReference type="ARBA" id="ARBA00023163"/>
    </source>
</evidence>
<evidence type="ECO:0000313" key="6">
    <source>
        <dbReference type="Proteomes" id="UP000469159"/>
    </source>
</evidence>
<feature type="domain" description="HTH crp-type" evidence="4">
    <location>
        <begin position="156"/>
        <end position="226"/>
    </location>
</feature>
<reference evidence="5 6" key="1">
    <citation type="submission" date="2019-12" db="EMBL/GenBank/DDBJ databases">
        <title>Genomic-based taxomic classification of the family Erythrobacteraceae.</title>
        <authorList>
            <person name="Xu L."/>
        </authorList>
    </citation>
    <scope>NUCLEOTIDE SEQUENCE [LARGE SCALE GENOMIC DNA]</scope>
    <source>
        <strain evidence="5 6">MCCC 1K02066</strain>
    </source>
</reference>
<keyword evidence="3" id="KW-0804">Transcription</keyword>
<dbReference type="GO" id="GO:0003677">
    <property type="term" value="F:DNA binding"/>
    <property type="evidence" value="ECO:0007669"/>
    <property type="project" value="UniProtKB-KW"/>
</dbReference>
<dbReference type="InterPro" id="IPR036388">
    <property type="entry name" value="WH-like_DNA-bd_sf"/>
</dbReference>
<dbReference type="InterPro" id="IPR018490">
    <property type="entry name" value="cNMP-bd_dom_sf"/>
</dbReference>
<dbReference type="PRINTS" id="PR00034">
    <property type="entry name" value="HTHCRP"/>
</dbReference>
<keyword evidence="1" id="KW-0805">Transcription regulation</keyword>